<keyword evidence="3" id="KW-1185">Reference proteome</keyword>
<dbReference type="RefSeq" id="WP_135484056.1">
    <property type="nucleotide sequence ID" value="NZ_SRMF01000007.1"/>
</dbReference>
<name>A0A4Z0WBQ8_9GAMM</name>
<sequence length="71" mass="7898">MWGALDGAILLVAGGWTWLFAFGKIRFTRDPERMLAFRRRYGVTLSILGILLMLFGLVRLALFVLAGAEPA</sequence>
<gene>
    <name evidence="2" type="ORF">E4656_14685</name>
</gene>
<comment type="caution">
    <text evidence="2">The sequence shown here is derived from an EMBL/GenBank/DDBJ whole genome shotgun (WGS) entry which is preliminary data.</text>
</comment>
<evidence type="ECO:0000313" key="2">
    <source>
        <dbReference type="EMBL" id="TGG91645.1"/>
    </source>
</evidence>
<feature type="transmembrane region" description="Helical" evidence="1">
    <location>
        <begin position="6"/>
        <end position="23"/>
    </location>
</feature>
<accession>A0A4Z0WBQ8</accession>
<evidence type="ECO:0000313" key="3">
    <source>
        <dbReference type="Proteomes" id="UP000297475"/>
    </source>
</evidence>
<organism evidence="2 3">
    <name type="scientific">Natronospirillum operosum</name>
    <dbReference type="NCBI Taxonomy" id="2759953"/>
    <lineage>
        <taxon>Bacteria</taxon>
        <taxon>Pseudomonadati</taxon>
        <taxon>Pseudomonadota</taxon>
        <taxon>Gammaproteobacteria</taxon>
        <taxon>Oceanospirillales</taxon>
        <taxon>Natronospirillaceae</taxon>
        <taxon>Natronospirillum</taxon>
    </lineage>
</organism>
<feature type="transmembrane region" description="Helical" evidence="1">
    <location>
        <begin position="43"/>
        <end position="68"/>
    </location>
</feature>
<protein>
    <submittedName>
        <fullName evidence="2">Uncharacterized protein</fullName>
    </submittedName>
</protein>
<proteinExistence type="predicted"/>
<dbReference type="EMBL" id="SRMF01000007">
    <property type="protein sequence ID" value="TGG91645.1"/>
    <property type="molecule type" value="Genomic_DNA"/>
</dbReference>
<keyword evidence="1" id="KW-0812">Transmembrane</keyword>
<reference evidence="2 3" key="1">
    <citation type="submission" date="2019-04" db="EMBL/GenBank/DDBJ databases">
        <title>Natronospirillum operosus gen. nov., sp. nov., a haloalkaliphilic satellite isolated from decaying biomass of laboratory culture of cyanobacterium Geitlerinema sp. and proposal of Natronospirillaceae fam. nov. and Saccharospirillaceae fam. nov.</title>
        <authorList>
            <person name="Kevbrin V."/>
            <person name="Boltyanskaya Y."/>
            <person name="Koziaeva V."/>
            <person name="Grouzdev D.S."/>
            <person name="Park M."/>
            <person name="Cho J."/>
        </authorList>
    </citation>
    <scope>NUCLEOTIDE SEQUENCE [LARGE SCALE GENOMIC DNA]</scope>
    <source>
        <strain evidence="2 3">G-116</strain>
    </source>
</reference>
<dbReference type="Proteomes" id="UP000297475">
    <property type="component" value="Unassembled WGS sequence"/>
</dbReference>
<keyword evidence="1" id="KW-1133">Transmembrane helix</keyword>
<keyword evidence="1" id="KW-0472">Membrane</keyword>
<dbReference type="AlphaFoldDB" id="A0A4Z0WBQ8"/>
<evidence type="ECO:0000256" key="1">
    <source>
        <dbReference type="SAM" id="Phobius"/>
    </source>
</evidence>